<sequence>DNNKIVKNTDKASSFGPFWKNTNVFSKCISHEIRNPFKLNTYGLLFDSIPHLKACVLNNPFIFLSDKVYPINKLPEYLDENTDQKNLYLSESIYNELLNTKLKSTETDTAYIIYYSPNQIIARTKSNNSQIISLLQSNYMGWKVYIDEKLVPHFTSNYLIISSLLPKGEHIVKFKYSNMPVLAGFIISYVTFGVIILLIVLIFAKRLFKKYNINNIYLLSIPVIFCIPILLYFFKKPYIQKQAKTFKEF</sequence>
<gene>
    <name evidence="2" type="ORF">S12H4_48218</name>
</gene>
<comment type="caution">
    <text evidence="2">The sequence shown here is derived from an EMBL/GenBank/DDBJ whole genome shotgun (WGS) entry which is preliminary data.</text>
</comment>
<keyword evidence="1" id="KW-1133">Transmembrane helix</keyword>
<feature type="non-terminal residue" evidence="2">
    <location>
        <position position="1"/>
    </location>
</feature>
<accession>X1UI42</accession>
<feature type="transmembrane region" description="Helical" evidence="1">
    <location>
        <begin position="216"/>
        <end position="234"/>
    </location>
</feature>
<dbReference type="EMBL" id="BARW01030109">
    <property type="protein sequence ID" value="GAJ03247.1"/>
    <property type="molecule type" value="Genomic_DNA"/>
</dbReference>
<protein>
    <recommendedName>
        <fullName evidence="3">Membrane protein 6-pyruvoyl-tetrahydropterin synthase-related domain-containing protein</fullName>
    </recommendedName>
</protein>
<feature type="transmembrane region" description="Helical" evidence="1">
    <location>
        <begin position="181"/>
        <end position="204"/>
    </location>
</feature>
<keyword evidence="1" id="KW-0472">Membrane</keyword>
<dbReference type="AlphaFoldDB" id="X1UI42"/>
<evidence type="ECO:0008006" key="3">
    <source>
        <dbReference type="Google" id="ProtNLM"/>
    </source>
</evidence>
<reference evidence="2" key="1">
    <citation type="journal article" date="2014" name="Front. Microbiol.">
        <title>High frequency of phylogenetically diverse reductive dehalogenase-homologous genes in deep subseafloor sedimentary metagenomes.</title>
        <authorList>
            <person name="Kawai M."/>
            <person name="Futagami T."/>
            <person name="Toyoda A."/>
            <person name="Takaki Y."/>
            <person name="Nishi S."/>
            <person name="Hori S."/>
            <person name="Arai W."/>
            <person name="Tsubouchi T."/>
            <person name="Morono Y."/>
            <person name="Uchiyama I."/>
            <person name="Ito T."/>
            <person name="Fujiyama A."/>
            <person name="Inagaki F."/>
            <person name="Takami H."/>
        </authorList>
    </citation>
    <scope>NUCLEOTIDE SEQUENCE</scope>
    <source>
        <strain evidence="2">Expedition CK06-06</strain>
    </source>
</reference>
<evidence type="ECO:0000313" key="2">
    <source>
        <dbReference type="EMBL" id="GAJ03247.1"/>
    </source>
</evidence>
<name>X1UI42_9ZZZZ</name>
<keyword evidence="1" id="KW-0812">Transmembrane</keyword>
<feature type="non-terminal residue" evidence="2">
    <location>
        <position position="249"/>
    </location>
</feature>
<proteinExistence type="predicted"/>
<evidence type="ECO:0000256" key="1">
    <source>
        <dbReference type="SAM" id="Phobius"/>
    </source>
</evidence>
<organism evidence="2">
    <name type="scientific">marine sediment metagenome</name>
    <dbReference type="NCBI Taxonomy" id="412755"/>
    <lineage>
        <taxon>unclassified sequences</taxon>
        <taxon>metagenomes</taxon>
        <taxon>ecological metagenomes</taxon>
    </lineage>
</organism>